<dbReference type="EMBL" id="DXEM01000004">
    <property type="protein sequence ID" value="HIX66678.1"/>
    <property type="molecule type" value="Genomic_DNA"/>
</dbReference>
<accession>A0A9D1WT82</accession>
<reference evidence="1" key="1">
    <citation type="journal article" date="2021" name="PeerJ">
        <title>Extensive microbial diversity within the chicken gut microbiome revealed by metagenomics and culture.</title>
        <authorList>
            <person name="Gilroy R."/>
            <person name="Ravi A."/>
            <person name="Getino M."/>
            <person name="Pursley I."/>
            <person name="Horton D.L."/>
            <person name="Alikhan N.F."/>
            <person name="Baker D."/>
            <person name="Gharbi K."/>
            <person name="Hall N."/>
            <person name="Watson M."/>
            <person name="Adriaenssens E.M."/>
            <person name="Foster-Nyarko E."/>
            <person name="Jarju S."/>
            <person name="Secka A."/>
            <person name="Antonio M."/>
            <person name="Oren A."/>
            <person name="Chaudhuri R.R."/>
            <person name="La Ragione R."/>
            <person name="Hildebrand F."/>
            <person name="Pallen M.J."/>
        </authorList>
    </citation>
    <scope>NUCLEOTIDE SEQUENCE</scope>
    <source>
        <strain evidence="1">CHK191-13928</strain>
    </source>
</reference>
<name>A0A9D1WT82_9FIRM</name>
<dbReference type="AlphaFoldDB" id="A0A9D1WT82"/>
<gene>
    <name evidence="1" type="ORF">H9735_00980</name>
</gene>
<evidence type="ECO:0000313" key="2">
    <source>
        <dbReference type="Proteomes" id="UP000886721"/>
    </source>
</evidence>
<sequence length="143" mass="16443">MRNEVEKIEIQEAIDAGERVLESLRNAQEKLRNAKNWGLVDLFGGGLFTDLMKHSKIKDAKSYLEDAKAGLKIFQRELKDVRISLNLDLEISDFLKVTDFFFDNPVSDYLVQSKINETREQVNEAILQIEGIISNLAYARDHQ</sequence>
<dbReference type="Proteomes" id="UP000886721">
    <property type="component" value="Unassembled WGS sequence"/>
</dbReference>
<organism evidence="1 2">
    <name type="scientific">Candidatus Anaerostipes excrementavium</name>
    <dbReference type="NCBI Taxonomy" id="2838463"/>
    <lineage>
        <taxon>Bacteria</taxon>
        <taxon>Bacillati</taxon>
        <taxon>Bacillota</taxon>
        <taxon>Clostridia</taxon>
        <taxon>Lachnospirales</taxon>
        <taxon>Lachnospiraceae</taxon>
        <taxon>Anaerostipes</taxon>
    </lineage>
</organism>
<comment type="caution">
    <text evidence="1">The sequence shown here is derived from an EMBL/GenBank/DDBJ whole genome shotgun (WGS) entry which is preliminary data.</text>
</comment>
<protein>
    <submittedName>
        <fullName evidence="1">Uncharacterized protein</fullName>
    </submittedName>
</protein>
<proteinExistence type="predicted"/>
<evidence type="ECO:0000313" key="1">
    <source>
        <dbReference type="EMBL" id="HIX66678.1"/>
    </source>
</evidence>
<reference evidence="1" key="2">
    <citation type="submission" date="2021-04" db="EMBL/GenBank/DDBJ databases">
        <authorList>
            <person name="Gilroy R."/>
        </authorList>
    </citation>
    <scope>NUCLEOTIDE SEQUENCE</scope>
    <source>
        <strain evidence="1">CHK191-13928</strain>
    </source>
</reference>